<dbReference type="EMBL" id="PKSL01000039">
    <property type="protein sequence ID" value="POW11367.1"/>
    <property type="molecule type" value="Genomic_DNA"/>
</dbReference>
<protein>
    <submittedName>
        <fullName evidence="1">Uncharacterized protein</fullName>
    </submittedName>
</protein>
<proteinExistence type="predicted"/>
<evidence type="ECO:0000313" key="2">
    <source>
        <dbReference type="Proteomes" id="UP000239156"/>
    </source>
</evidence>
<name>A0A2S4VP75_9BASI</name>
<accession>A0A2S4VP75</accession>
<organism evidence="1 2">
    <name type="scientific">Puccinia striiformis</name>
    <dbReference type="NCBI Taxonomy" id="27350"/>
    <lineage>
        <taxon>Eukaryota</taxon>
        <taxon>Fungi</taxon>
        <taxon>Dikarya</taxon>
        <taxon>Basidiomycota</taxon>
        <taxon>Pucciniomycotina</taxon>
        <taxon>Pucciniomycetes</taxon>
        <taxon>Pucciniales</taxon>
        <taxon>Pucciniaceae</taxon>
        <taxon>Puccinia</taxon>
    </lineage>
</organism>
<dbReference type="AlphaFoldDB" id="A0A2S4VP75"/>
<sequence>MASWHFDAHFALRRVSSSSWSKGFTAPVVGGVNHRGGQEGQFVPNQGAKLTPCPARCVSLPLGTGDGDNSPDAELAPQKLAPPKGRTCVKLGVQCCSIFPRISPAGQPPPASCDTILHHGCNKTLNELQAVFTMFACSPGAKFGFWCTTGQPAELSLLHSPTANAPGVMVSIGGDLSRVTGEGLGVAPDTGFLGPLGYDNKLNPNAHVDSDQDRRKLE</sequence>
<dbReference type="Proteomes" id="UP000239156">
    <property type="component" value="Unassembled WGS sequence"/>
</dbReference>
<keyword evidence="2" id="KW-1185">Reference proteome</keyword>
<comment type="caution">
    <text evidence="1">The sequence shown here is derived from an EMBL/GenBank/DDBJ whole genome shotgun (WGS) entry which is preliminary data.</text>
</comment>
<dbReference type="VEuPathDB" id="FungiDB:PSTT_05318"/>
<gene>
    <name evidence="1" type="ORF">PSTT_05318</name>
</gene>
<reference evidence="1" key="1">
    <citation type="submission" date="2017-12" db="EMBL/GenBank/DDBJ databases">
        <title>Gene loss provides genomic basis for host adaptation in cereal stripe rust fungi.</title>
        <authorList>
            <person name="Xia C."/>
        </authorList>
    </citation>
    <scope>NUCLEOTIDE SEQUENCE [LARGE SCALE GENOMIC DNA]</scope>
    <source>
        <strain evidence="1">93-210</strain>
    </source>
</reference>
<evidence type="ECO:0000313" key="1">
    <source>
        <dbReference type="EMBL" id="POW11367.1"/>
    </source>
</evidence>
<dbReference type="VEuPathDB" id="FungiDB:PSHT_02311"/>